<dbReference type="OrthoDB" id="6730379at2759"/>
<accession>A0A813PCP5</accession>
<dbReference type="InterPro" id="IPR050441">
    <property type="entry name" value="RBM"/>
</dbReference>
<dbReference type="Gene3D" id="3.30.70.330">
    <property type="match status" value="1"/>
</dbReference>
<comment type="caution">
    <text evidence="3">The sequence shown here is derived from an EMBL/GenBank/DDBJ whole genome shotgun (WGS) entry which is preliminary data.</text>
</comment>
<feature type="domain" description="RRM" evidence="2">
    <location>
        <begin position="37"/>
        <end position="108"/>
    </location>
</feature>
<sequence>MYAHIANPFKKLSINAHYSTPSRSLQQQSSPTMAQICKLFVGNLATQTTSLQLQTIFHQYGQVIECVKVRERYGFVRFNTADEAREALKACNGMCLHGYKMMVEYAQNEILISPLSPASKSARTNGGGGRTIHVAQDTKLTTPISIITNRARYSSMNKCDDVPLLITPSGTTATTTTTVTTAIARGSDSKYLLSTLNPEASSFITSDYCSSGSSTKSFSVRSSSPSILSEIPSPSTLIMSPIKSIDSNIGLLTTTVDPTNQNEKRQSFTFIGDKILSLYGGNCLYTGNNDDGYCYDGESCSSSLEYYQNDHNKLKTSTHSSSQKLVFDNRCIDARDPIFIWNFALYPDCAISPFIKRSDIKGFLEKRVLLYSR</sequence>
<dbReference type="InterPro" id="IPR035979">
    <property type="entry name" value="RBD_domain_sf"/>
</dbReference>
<dbReference type="InterPro" id="IPR012677">
    <property type="entry name" value="Nucleotide-bd_a/b_plait_sf"/>
</dbReference>
<evidence type="ECO:0000259" key="2">
    <source>
        <dbReference type="PROSITE" id="PS50102"/>
    </source>
</evidence>
<protein>
    <recommendedName>
        <fullName evidence="2">RRM domain-containing protein</fullName>
    </recommendedName>
</protein>
<dbReference type="Pfam" id="PF00076">
    <property type="entry name" value="RRM_1"/>
    <property type="match status" value="1"/>
</dbReference>
<dbReference type="SMART" id="SM00360">
    <property type="entry name" value="RRM"/>
    <property type="match status" value="1"/>
</dbReference>
<gene>
    <name evidence="3" type="ORF">GPM918_LOCUS594</name>
    <name evidence="4" type="ORF">SRO942_LOCUS595</name>
</gene>
<organism evidence="3 5">
    <name type="scientific">Didymodactylos carnosus</name>
    <dbReference type="NCBI Taxonomy" id="1234261"/>
    <lineage>
        <taxon>Eukaryota</taxon>
        <taxon>Metazoa</taxon>
        <taxon>Spiralia</taxon>
        <taxon>Gnathifera</taxon>
        <taxon>Rotifera</taxon>
        <taxon>Eurotatoria</taxon>
        <taxon>Bdelloidea</taxon>
        <taxon>Philodinida</taxon>
        <taxon>Philodinidae</taxon>
        <taxon>Didymodactylos</taxon>
    </lineage>
</organism>
<dbReference type="Proteomes" id="UP000681722">
    <property type="component" value="Unassembled WGS sequence"/>
</dbReference>
<evidence type="ECO:0000313" key="4">
    <source>
        <dbReference type="EMBL" id="CAF3525819.1"/>
    </source>
</evidence>
<keyword evidence="5" id="KW-1185">Reference proteome</keyword>
<dbReference type="AlphaFoldDB" id="A0A813PCP5"/>
<dbReference type="Proteomes" id="UP000663829">
    <property type="component" value="Unassembled WGS sequence"/>
</dbReference>
<evidence type="ECO:0000313" key="5">
    <source>
        <dbReference type="Proteomes" id="UP000663829"/>
    </source>
</evidence>
<proteinExistence type="predicted"/>
<evidence type="ECO:0000313" key="3">
    <source>
        <dbReference type="EMBL" id="CAF0746876.1"/>
    </source>
</evidence>
<dbReference type="SUPFAM" id="SSF54928">
    <property type="entry name" value="RNA-binding domain, RBD"/>
    <property type="match status" value="1"/>
</dbReference>
<keyword evidence="1" id="KW-0694">RNA-binding</keyword>
<dbReference type="PANTHER" id="PTHR48034">
    <property type="entry name" value="TRANSFORMER-2 SEX-DETERMINING PROTEIN-RELATED"/>
    <property type="match status" value="1"/>
</dbReference>
<dbReference type="PROSITE" id="PS50102">
    <property type="entry name" value="RRM"/>
    <property type="match status" value="1"/>
</dbReference>
<evidence type="ECO:0000256" key="1">
    <source>
        <dbReference type="PROSITE-ProRule" id="PRU00176"/>
    </source>
</evidence>
<dbReference type="GO" id="GO:0003723">
    <property type="term" value="F:RNA binding"/>
    <property type="evidence" value="ECO:0007669"/>
    <property type="project" value="UniProtKB-UniRule"/>
</dbReference>
<dbReference type="EMBL" id="CAJNOQ010000048">
    <property type="protein sequence ID" value="CAF0746876.1"/>
    <property type="molecule type" value="Genomic_DNA"/>
</dbReference>
<dbReference type="InterPro" id="IPR000504">
    <property type="entry name" value="RRM_dom"/>
</dbReference>
<dbReference type="EMBL" id="CAJOBC010000048">
    <property type="protein sequence ID" value="CAF3525819.1"/>
    <property type="molecule type" value="Genomic_DNA"/>
</dbReference>
<name>A0A813PCP5_9BILA</name>
<reference evidence="3" key="1">
    <citation type="submission" date="2021-02" db="EMBL/GenBank/DDBJ databases">
        <authorList>
            <person name="Nowell W R."/>
        </authorList>
    </citation>
    <scope>NUCLEOTIDE SEQUENCE</scope>
</reference>